<keyword evidence="2" id="KW-0677">Repeat</keyword>
<dbReference type="SUPFAM" id="SSF52058">
    <property type="entry name" value="L domain-like"/>
    <property type="match status" value="1"/>
</dbReference>
<evidence type="ECO:0000256" key="1">
    <source>
        <dbReference type="ARBA" id="ARBA00022614"/>
    </source>
</evidence>
<evidence type="ECO:0000256" key="2">
    <source>
        <dbReference type="ARBA" id="ARBA00022737"/>
    </source>
</evidence>
<dbReference type="Proteomes" id="UP001141327">
    <property type="component" value="Unassembled WGS sequence"/>
</dbReference>
<dbReference type="InterPro" id="IPR001611">
    <property type="entry name" value="Leu-rich_rpt"/>
</dbReference>
<dbReference type="PANTHER" id="PTHR18849:SF0">
    <property type="entry name" value="CILIA- AND FLAGELLA-ASSOCIATED PROTEIN 410-RELATED"/>
    <property type="match status" value="1"/>
</dbReference>
<dbReference type="PANTHER" id="PTHR18849">
    <property type="entry name" value="LEUCINE RICH REPEAT PROTEIN"/>
    <property type="match status" value="1"/>
</dbReference>
<dbReference type="InterPro" id="IPR029071">
    <property type="entry name" value="Ubiquitin-like_domsf"/>
</dbReference>
<dbReference type="SUPFAM" id="SSF54236">
    <property type="entry name" value="Ubiquitin-like"/>
    <property type="match status" value="1"/>
</dbReference>
<gene>
    <name evidence="3" type="ORF">PAPYR_195</name>
</gene>
<protein>
    <submittedName>
        <fullName evidence="3">Tubulin-folding cofactor E</fullName>
    </submittedName>
</protein>
<accession>A0ABQ8UWW8</accession>
<comment type="caution">
    <text evidence="3">The sequence shown here is derived from an EMBL/GenBank/DDBJ whole genome shotgun (WGS) entry which is preliminary data.</text>
</comment>
<evidence type="ECO:0000313" key="4">
    <source>
        <dbReference type="Proteomes" id="UP001141327"/>
    </source>
</evidence>
<dbReference type="PROSITE" id="PS51450">
    <property type="entry name" value="LRR"/>
    <property type="match status" value="1"/>
</dbReference>
<dbReference type="InterPro" id="IPR032675">
    <property type="entry name" value="LRR_dom_sf"/>
</dbReference>
<evidence type="ECO:0000313" key="3">
    <source>
        <dbReference type="EMBL" id="KAJ4462966.1"/>
    </source>
</evidence>
<name>A0ABQ8UWW8_9EUKA</name>
<proteinExistence type="predicted"/>
<organism evidence="3 4">
    <name type="scientific">Paratrimastix pyriformis</name>
    <dbReference type="NCBI Taxonomy" id="342808"/>
    <lineage>
        <taxon>Eukaryota</taxon>
        <taxon>Metamonada</taxon>
        <taxon>Preaxostyla</taxon>
        <taxon>Paratrimastigidae</taxon>
        <taxon>Paratrimastix</taxon>
    </lineage>
</organism>
<sequence length="561" mass="61469">MLFSDAVIQRYSTNDSEHIRPEMYVLTSSSNRKVIEFVGEEKAHRKFSKLNELRAAEIRDIPITGAGDIGALCPNLISVDLSSTQQNSWDVVFAISHQLPELQTLQLQRNPRLPRPLPEDILAICRNLRLLSLNNTGMRWGDVSVVAGRLPFLEELLLCENDIDHLQGGPTGPDGAIVGFPRLQSLNLDGNLLASWDEVWRLRNLPNLQTLFLCNNRLASVFWGPAHPTAAAAAATASPAPAATSAAAVVAPGGAQDDRIPFMALTNLALDGNTIAEWGSIDALARFACLASVRLQRNPLFERRPGGPLEGVLRYLTIARVGDHMRVLNKTPISDKERQDAELYYRNTLLAQYNEERRALEQHHAPPAPAEGRPPYKSAAFYQAHPRWDQILQRYGEPAPSAASTTGEGGLASQMLELTLLTTVLPSMSGAALQRADPTQRMCLEGKRLPQTMKVARLKQQMCTWFGVDPRLALELVVRGSRDEPGGQPLGEEDRPLSSYGLWSGCVVVLQEAADRPDERRPSPPGGSQTAAIAAAEAIYQATRRGVAEEKAAYAQAAQRR</sequence>
<dbReference type="Gene3D" id="3.80.10.10">
    <property type="entry name" value="Ribonuclease Inhibitor"/>
    <property type="match status" value="3"/>
</dbReference>
<keyword evidence="4" id="KW-1185">Reference proteome</keyword>
<keyword evidence="1" id="KW-0433">Leucine-rich repeat</keyword>
<reference evidence="3" key="1">
    <citation type="journal article" date="2022" name="bioRxiv">
        <title>Genomics of Preaxostyla Flagellates Illuminates Evolutionary Transitions and the Path Towards Mitochondrial Loss.</title>
        <authorList>
            <person name="Novak L.V.F."/>
            <person name="Treitli S.C."/>
            <person name="Pyrih J."/>
            <person name="Halakuc P."/>
            <person name="Pipaliya S.V."/>
            <person name="Vacek V."/>
            <person name="Brzon O."/>
            <person name="Soukal P."/>
            <person name="Eme L."/>
            <person name="Dacks J.B."/>
            <person name="Karnkowska A."/>
            <person name="Elias M."/>
            <person name="Hampl V."/>
        </authorList>
    </citation>
    <scope>NUCLEOTIDE SEQUENCE</scope>
    <source>
        <strain evidence="3">RCP-MX</strain>
    </source>
</reference>
<dbReference type="Gene3D" id="3.10.20.90">
    <property type="entry name" value="Phosphatidylinositol 3-kinase Catalytic Subunit, Chain A, domain 1"/>
    <property type="match status" value="1"/>
</dbReference>
<dbReference type="EMBL" id="JAPMOS010000001">
    <property type="protein sequence ID" value="KAJ4462966.1"/>
    <property type="molecule type" value="Genomic_DNA"/>
</dbReference>